<dbReference type="SUPFAM" id="SSF52540">
    <property type="entry name" value="P-loop containing nucleoside triphosphate hydrolases"/>
    <property type="match status" value="1"/>
</dbReference>
<dbReference type="PROSITE" id="PS51419">
    <property type="entry name" value="RAB"/>
    <property type="match status" value="1"/>
</dbReference>
<keyword evidence="4" id="KW-0342">GTP-binding</keyword>
<dbReference type="Proteomes" id="UP001147747">
    <property type="component" value="Unassembled WGS sequence"/>
</dbReference>
<dbReference type="EMBL" id="JAPZBU010000001">
    <property type="protein sequence ID" value="KAJ5414948.1"/>
    <property type="molecule type" value="Genomic_DNA"/>
</dbReference>
<evidence type="ECO:0000256" key="5">
    <source>
        <dbReference type="ARBA" id="ARBA00023136"/>
    </source>
</evidence>
<dbReference type="GO" id="GO:0016020">
    <property type="term" value="C:membrane"/>
    <property type="evidence" value="ECO:0007669"/>
    <property type="project" value="UniProtKB-SubCell"/>
</dbReference>
<sequence>MSDTTQSIKCVVVGDNGVGKTTLLIQYTANYFCPPERVPIVFDNYSTKVRVGDQSYDLGLWDTYKPEEHDRLRQLSYPGTDVLLVCFSGWPSFENVEIWLDEIQYFCPGVPWLLIRTRVDLRNEQSSRANNGRGKQVTREEGHKLAKRLGAVKYIECSALEKIGVEEVFEEVPIPVTLSYSPTIADHISFRLSSHRSYQGPPGKGRGHAYFFQDRITRFLTTFTLVYT</sequence>
<dbReference type="InterPro" id="IPR001806">
    <property type="entry name" value="Small_GTPase"/>
</dbReference>
<dbReference type="InterPro" id="IPR027417">
    <property type="entry name" value="P-loop_NTPase"/>
</dbReference>
<organism evidence="6 7">
    <name type="scientific">Penicillium cosmopolitanum</name>
    <dbReference type="NCBI Taxonomy" id="1131564"/>
    <lineage>
        <taxon>Eukaryota</taxon>
        <taxon>Fungi</taxon>
        <taxon>Dikarya</taxon>
        <taxon>Ascomycota</taxon>
        <taxon>Pezizomycotina</taxon>
        <taxon>Eurotiomycetes</taxon>
        <taxon>Eurotiomycetidae</taxon>
        <taxon>Eurotiales</taxon>
        <taxon>Aspergillaceae</taxon>
        <taxon>Penicillium</taxon>
    </lineage>
</organism>
<evidence type="ECO:0000313" key="6">
    <source>
        <dbReference type="EMBL" id="KAJ5414948.1"/>
    </source>
</evidence>
<keyword evidence="3" id="KW-0547">Nucleotide-binding</keyword>
<dbReference type="RefSeq" id="XP_056494794.1">
    <property type="nucleotide sequence ID" value="XM_056624693.1"/>
</dbReference>
<gene>
    <name evidence="6" type="ORF">N7509_000046</name>
</gene>
<evidence type="ECO:0000313" key="7">
    <source>
        <dbReference type="Proteomes" id="UP001147747"/>
    </source>
</evidence>
<name>A0A9X0BFB6_9EURO</name>
<reference evidence="6" key="1">
    <citation type="submission" date="2022-12" db="EMBL/GenBank/DDBJ databases">
        <authorList>
            <person name="Petersen C."/>
        </authorList>
    </citation>
    <scope>NUCLEOTIDE SEQUENCE</scope>
    <source>
        <strain evidence="6">IBT 29677</strain>
    </source>
</reference>
<dbReference type="CDD" id="cd00157">
    <property type="entry name" value="Rho"/>
    <property type="match status" value="1"/>
</dbReference>
<reference evidence="6" key="2">
    <citation type="journal article" date="2023" name="IMA Fungus">
        <title>Comparative genomic study of the Penicillium genus elucidates a diverse pangenome and 15 lateral gene transfer events.</title>
        <authorList>
            <person name="Petersen C."/>
            <person name="Sorensen T."/>
            <person name="Nielsen M.R."/>
            <person name="Sondergaard T.E."/>
            <person name="Sorensen J.L."/>
            <person name="Fitzpatrick D.A."/>
            <person name="Frisvad J.C."/>
            <person name="Nielsen K.L."/>
        </authorList>
    </citation>
    <scope>NUCLEOTIDE SEQUENCE</scope>
    <source>
        <strain evidence="6">IBT 29677</strain>
    </source>
</reference>
<dbReference type="SMART" id="SM00174">
    <property type="entry name" value="RHO"/>
    <property type="match status" value="1"/>
</dbReference>
<dbReference type="FunFam" id="3.40.50.300:FF:002060">
    <property type="entry name" value="Rho family GTPase"/>
    <property type="match status" value="1"/>
</dbReference>
<evidence type="ECO:0000256" key="2">
    <source>
        <dbReference type="ARBA" id="ARBA00022481"/>
    </source>
</evidence>
<comment type="subcellular location">
    <subcellularLocation>
        <location evidence="1">Membrane</location>
    </subcellularLocation>
</comment>
<dbReference type="AlphaFoldDB" id="A0A9X0BFB6"/>
<dbReference type="OrthoDB" id="8830751at2759"/>
<evidence type="ECO:0000256" key="3">
    <source>
        <dbReference type="ARBA" id="ARBA00022741"/>
    </source>
</evidence>
<dbReference type="InterPro" id="IPR005225">
    <property type="entry name" value="Small_GTP-bd"/>
</dbReference>
<dbReference type="GO" id="GO:0005525">
    <property type="term" value="F:GTP binding"/>
    <property type="evidence" value="ECO:0007669"/>
    <property type="project" value="UniProtKB-KW"/>
</dbReference>
<dbReference type="GO" id="GO:0003924">
    <property type="term" value="F:GTPase activity"/>
    <property type="evidence" value="ECO:0007669"/>
    <property type="project" value="InterPro"/>
</dbReference>
<dbReference type="InterPro" id="IPR003578">
    <property type="entry name" value="Small_GTPase_Rho"/>
</dbReference>
<protein>
    <submittedName>
        <fullName evidence="6">Small GTPase Cdc42</fullName>
    </submittedName>
</protein>
<keyword evidence="5" id="KW-0472">Membrane</keyword>
<dbReference type="SMART" id="SM00173">
    <property type="entry name" value="RAS"/>
    <property type="match status" value="1"/>
</dbReference>
<evidence type="ECO:0000256" key="1">
    <source>
        <dbReference type="ARBA" id="ARBA00004370"/>
    </source>
</evidence>
<dbReference type="NCBIfam" id="TIGR00231">
    <property type="entry name" value="small_GTP"/>
    <property type="match status" value="1"/>
</dbReference>
<accession>A0A9X0BFB6</accession>
<comment type="caution">
    <text evidence="6">The sequence shown here is derived from an EMBL/GenBank/DDBJ whole genome shotgun (WGS) entry which is preliminary data.</text>
</comment>
<dbReference type="GeneID" id="81363673"/>
<dbReference type="PROSITE" id="PS51420">
    <property type="entry name" value="RHO"/>
    <property type="match status" value="1"/>
</dbReference>
<dbReference type="PANTHER" id="PTHR24072">
    <property type="entry name" value="RHO FAMILY GTPASE"/>
    <property type="match status" value="1"/>
</dbReference>
<dbReference type="GO" id="GO:0007264">
    <property type="term" value="P:small GTPase-mediated signal transduction"/>
    <property type="evidence" value="ECO:0007669"/>
    <property type="project" value="InterPro"/>
</dbReference>
<keyword evidence="7" id="KW-1185">Reference proteome</keyword>
<dbReference type="PROSITE" id="PS51421">
    <property type="entry name" value="RAS"/>
    <property type="match status" value="1"/>
</dbReference>
<proteinExistence type="predicted"/>
<evidence type="ECO:0000256" key="4">
    <source>
        <dbReference type="ARBA" id="ARBA00023134"/>
    </source>
</evidence>
<dbReference type="SMART" id="SM00175">
    <property type="entry name" value="RAB"/>
    <property type="match status" value="1"/>
</dbReference>
<keyword evidence="2" id="KW-0488">Methylation</keyword>
<dbReference type="PRINTS" id="PR00449">
    <property type="entry name" value="RASTRNSFRMNG"/>
</dbReference>
<dbReference type="Pfam" id="PF00071">
    <property type="entry name" value="Ras"/>
    <property type="match status" value="1"/>
</dbReference>
<dbReference type="Gene3D" id="3.40.50.300">
    <property type="entry name" value="P-loop containing nucleotide triphosphate hydrolases"/>
    <property type="match status" value="1"/>
</dbReference>